<keyword evidence="3 6" id="KW-0808">Transferase</keyword>
<accession>A0A3E5GLF1</accession>
<organism evidence="8 9">
    <name type="scientific">Bacteroides faecis</name>
    <dbReference type="NCBI Taxonomy" id="674529"/>
    <lineage>
        <taxon>Bacteria</taxon>
        <taxon>Pseudomonadati</taxon>
        <taxon>Bacteroidota</taxon>
        <taxon>Bacteroidia</taxon>
        <taxon>Bacteroidales</taxon>
        <taxon>Bacteroidaceae</taxon>
        <taxon>Bacteroides</taxon>
    </lineage>
</organism>
<name>A0A3E5GLF1_9BACE</name>
<dbReference type="HAMAP" id="MF_01872">
    <property type="entry name" value="tRNA_methyltr_YfiC"/>
    <property type="match status" value="1"/>
</dbReference>
<dbReference type="Proteomes" id="UP000095606">
    <property type="component" value="Unassembled WGS sequence"/>
</dbReference>
<comment type="catalytic activity">
    <reaction evidence="6">
        <text>adenosine(37) in tRNA1(Val) + S-adenosyl-L-methionine = N(6)-methyladenosine(37) in tRNA1(Val) + S-adenosyl-L-homocysteine + H(+)</text>
        <dbReference type="Rhea" id="RHEA:43160"/>
        <dbReference type="Rhea" id="RHEA-COMP:10369"/>
        <dbReference type="Rhea" id="RHEA-COMP:10370"/>
        <dbReference type="ChEBI" id="CHEBI:15378"/>
        <dbReference type="ChEBI" id="CHEBI:57856"/>
        <dbReference type="ChEBI" id="CHEBI:59789"/>
        <dbReference type="ChEBI" id="CHEBI:74411"/>
        <dbReference type="ChEBI" id="CHEBI:74449"/>
        <dbReference type="EC" id="2.1.1.223"/>
    </reaction>
</comment>
<dbReference type="GO" id="GO:0008033">
    <property type="term" value="P:tRNA processing"/>
    <property type="evidence" value="ECO:0007669"/>
    <property type="project" value="UniProtKB-UniRule"/>
</dbReference>
<evidence type="ECO:0000256" key="4">
    <source>
        <dbReference type="ARBA" id="ARBA00022691"/>
    </source>
</evidence>
<dbReference type="GO" id="GO:0032259">
    <property type="term" value="P:methylation"/>
    <property type="evidence" value="ECO:0007669"/>
    <property type="project" value="UniProtKB-KW"/>
</dbReference>
<dbReference type="SUPFAM" id="SSF53335">
    <property type="entry name" value="S-adenosyl-L-methionine-dependent methyltransferases"/>
    <property type="match status" value="1"/>
</dbReference>
<dbReference type="GO" id="GO:0003676">
    <property type="term" value="F:nucleic acid binding"/>
    <property type="evidence" value="ECO:0007669"/>
    <property type="project" value="InterPro"/>
</dbReference>
<dbReference type="PRINTS" id="PR00507">
    <property type="entry name" value="N12N6MTFRASE"/>
</dbReference>
<keyword evidence="1 6" id="KW-0963">Cytoplasm</keyword>
<keyword evidence="4 6" id="KW-0949">S-adenosyl-L-methionine</keyword>
<comment type="similarity">
    <text evidence="6">Belongs to the methyltransferase superfamily. tRNA (adenine-N(6)-)-methyltransferase family.</text>
</comment>
<evidence type="ECO:0000256" key="1">
    <source>
        <dbReference type="ARBA" id="ARBA00022490"/>
    </source>
</evidence>
<evidence type="ECO:0000256" key="5">
    <source>
        <dbReference type="ARBA" id="ARBA00022694"/>
    </source>
</evidence>
<keyword evidence="2 6" id="KW-0489">Methyltransferase</keyword>
<dbReference type="PANTHER" id="PTHR47739:SF1">
    <property type="entry name" value="TRNA1(VAL) (ADENINE(37)-N6)-METHYLTRANSFERASE"/>
    <property type="match status" value="1"/>
</dbReference>
<gene>
    <name evidence="8" type="primary">yfiC</name>
    <name evidence="8" type="ORF">ERS852461_00617</name>
</gene>
<dbReference type="EMBL" id="CZAE01000002">
    <property type="protein sequence ID" value="CUO58396.1"/>
    <property type="molecule type" value="Genomic_DNA"/>
</dbReference>
<dbReference type="PANTHER" id="PTHR47739">
    <property type="entry name" value="TRNA1(VAL) (ADENINE(37)-N6)-METHYLTRANSFERASE"/>
    <property type="match status" value="1"/>
</dbReference>
<dbReference type="AlphaFoldDB" id="A0A3E5GLF1"/>
<evidence type="ECO:0000313" key="9">
    <source>
        <dbReference type="Proteomes" id="UP000095606"/>
    </source>
</evidence>
<evidence type="ECO:0000313" key="8">
    <source>
        <dbReference type="EMBL" id="CUO58396.1"/>
    </source>
</evidence>
<evidence type="ECO:0000259" key="7">
    <source>
        <dbReference type="Pfam" id="PF05175"/>
    </source>
</evidence>
<proteinExistence type="inferred from homology"/>
<evidence type="ECO:0000256" key="6">
    <source>
        <dbReference type="HAMAP-Rule" id="MF_01872"/>
    </source>
</evidence>
<comment type="function">
    <text evidence="6">Specifically methylates the adenine in position 37 of tRNA(1)(Val) (anticodon cmo5UAC).</text>
</comment>
<comment type="subcellular location">
    <subcellularLocation>
        <location evidence="6">Cytoplasm</location>
    </subcellularLocation>
</comment>
<evidence type="ECO:0000256" key="3">
    <source>
        <dbReference type="ARBA" id="ARBA00022679"/>
    </source>
</evidence>
<dbReference type="Pfam" id="PF05175">
    <property type="entry name" value="MTS"/>
    <property type="match status" value="1"/>
</dbReference>
<feature type="domain" description="Methyltransferase small" evidence="7">
    <location>
        <begin position="41"/>
        <end position="124"/>
    </location>
</feature>
<dbReference type="EC" id="2.1.1.223" evidence="6"/>
<evidence type="ECO:0000256" key="2">
    <source>
        <dbReference type="ARBA" id="ARBA00022603"/>
    </source>
</evidence>
<dbReference type="GO" id="GO:0005737">
    <property type="term" value="C:cytoplasm"/>
    <property type="evidence" value="ECO:0007669"/>
    <property type="project" value="UniProtKB-SubCell"/>
</dbReference>
<keyword evidence="5 6" id="KW-0819">tRNA processing</keyword>
<dbReference type="InterPro" id="IPR002052">
    <property type="entry name" value="DNA_methylase_N6_adenine_CS"/>
</dbReference>
<protein>
    <recommendedName>
        <fullName evidence="6">tRNA1(Val) (adenine(37)-N6)-methyltransferase</fullName>
        <ecNumber evidence="6">2.1.1.223</ecNumber>
    </recommendedName>
    <alternativeName>
        <fullName evidence="6">tRNA m6A37 methyltransferase</fullName>
    </alternativeName>
</protein>
<dbReference type="PROSITE" id="PS00092">
    <property type="entry name" value="N6_MTASE"/>
    <property type="match status" value="1"/>
</dbReference>
<reference evidence="8 9" key="1">
    <citation type="submission" date="2015-09" db="EMBL/GenBank/DDBJ databases">
        <authorList>
            <consortium name="Pathogen Informatics"/>
        </authorList>
    </citation>
    <scope>NUCLEOTIDE SEQUENCE [LARGE SCALE GENOMIC DNA]</scope>
    <source>
        <strain evidence="8 9">2789STDY5834846</strain>
    </source>
</reference>
<dbReference type="Gene3D" id="3.40.50.150">
    <property type="entry name" value="Vaccinia Virus protein VP39"/>
    <property type="match status" value="1"/>
</dbReference>
<accession>A0A174GBG2</accession>
<dbReference type="InterPro" id="IPR050210">
    <property type="entry name" value="tRNA_Adenine-N(6)_MTase"/>
</dbReference>
<dbReference type="GO" id="GO:0016430">
    <property type="term" value="F:tRNA (adenine-N6)-methyltransferase activity"/>
    <property type="evidence" value="ECO:0007669"/>
    <property type="project" value="UniProtKB-UniRule"/>
</dbReference>
<dbReference type="InterPro" id="IPR022882">
    <property type="entry name" value="tRNA_adenine-N6_MeTrfase"/>
</dbReference>
<dbReference type="InterPro" id="IPR029063">
    <property type="entry name" value="SAM-dependent_MTases_sf"/>
</dbReference>
<dbReference type="InterPro" id="IPR007848">
    <property type="entry name" value="Small_mtfrase_dom"/>
</dbReference>
<dbReference type="CDD" id="cd02440">
    <property type="entry name" value="AdoMet_MTases"/>
    <property type="match status" value="1"/>
</dbReference>
<sequence length="241" mass="27186">MANKMANPFFQFKQFTVWHDKCAMKVGTDGVLLGAWASVQDAHRILDIGTGTGLVALMLAQRSLPDAKVIALEIDEAAARQAKENVTRSLWKDRIEVVKQDFLSYQSLDKFDVVVSNPPYFVDSLSCPDQQRNMARHNNSLTYEKLLERVADLLAEEGLFTVVIPTDVADRVRTIASAHSLHAVRSLNVITKPGGAPKRTLITFSFHDQECVVEELLTEVARHQYSEEYIALTREYYLNMK</sequence>